<keyword evidence="9" id="KW-1185">Reference proteome</keyword>
<comment type="subcellular location">
    <subcellularLocation>
        <location evidence="1">Secreted</location>
        <location evidence="1">Cell wall</location>
    </subcellularLocation>
</comment>
<proteinExistence type="inferred from homology"/>
<sequence>MQLKDKVALVTGGTRGIGFGIAAAFLAEGASVVITGRSQDKGDKALAELGQSERAVFMAGDGTDRESIEAAIDGTVSRFGRIDVLVNNIGGADAFAPVAVMSDEVWERGLLFNLTSAFYASRKALQYMLSQQHGRIINMSSVEGKHGKPFIVQYVTAKHALNGFTKGLSKEVAAEGVTVNAICPGLVITDLIKESAAAAAGSAGVSAEAFLDQYAAEAALGRAITPAEVAAMAVLLASDAGSGITGALLSVDGGTAAY</sequence>
<evidence type="ECO:0000313" key="8">
    <source>
        <dbReference type="EMBL" id="CAA0105762.1"/>
    </source>
</evidence>
<evidence type="ECO:0000256" key="5">
    <source>
        <dbReference type="ARBA" id="ARBA00040781"/>
    </source>
</evidence>
<dbReference type="InterPro" id="IPR036291">
    <property type="entry name" value="NAD(P)-bd_dom_sf"/>
</dbReference>
<evidence type="ECO:0000256" key="3">
    <source>
        <dbReference type="ARBA" id="ARBA00022512"/>
    </source>
</evidence>
<dbReference type="GO" id="GO:0004316">
    <property type="term" value="F:3-oxoacyl-[acyl-carrier-protein] reductase (NADPH) activity"/>
    <property type="evidence" value="ECO:0007669"/>
    <property type="project" value="UniProtKB-EC"/>
</dbReference>
<dbReference type="PROSITE" id="PS00061">
    <property type="entry name" value="ADH_SHORT"/>
    <property type="match status" value="1"/>
</dbReference>
<dbReference type="PANTHER" id="PTHR42879">
    <property type="entry name" value="3-OXOACYL-(ACYL-CARRIER-PROTEIN) REDUCTASE"/>
    <property type="match status" value="1"/>
</dbReference>
<evidence type="ECO:0000256" key="2">
    <source>
        <dbReference type="ARBA" id="ARBA00006484"/>
    </source>
</evidence>
<reference evidence="8 9" key="1">
    <citation type="submission" date="2019-11" db="EMBL/GenBank/DDBJ databases">
        <authorList>
            <person name="Holert J."/>
        </authorList>
    </citation>
    <scope>NUCLEOTIDE SEQUENCE [LARGE SCALE GENOMIC DNA]</scope>
    <source>
        <strain evidence="8">BC8_1</strain>
    </source>
</reference>
<gene>
    <name evidence="8" type="primary">fabG_13</name>
    <name evidence="8" type="ORF">AELLOGFF_03591</name>
</gene>
<keyword evidence="3" id="KW-0134">Cell wall</keyword>
<dbReference type="PRINTS" id="PR00081">
    <property type="entry name" value="GDHRDH"/>
</dbReference>
<dbReference type="InterPro" id="IPR020904">
    <property type="entry name" value="Sc_DH/Rdtase_CS"/>
</dbReference>
<dbReference type="RefSeq" id="WP_159229852.1">
    <property type="nucleotide sequence ID" value="NZ_CACSIP010000010.1"/>
</dbReference>
<dbReference type="Pfam" id="PF00106">
    <property type="entry name" value="adh_short"/>
    <property type="match status" value="1"/>
</dbReference>
<dbReference type="EMBL" id="CACSIP010000010">
    <property type="protein sequence ID" value="CAA0105762.1"/>
    <property type="molecule type" value="Genomic_DNA"/>
</dbReference>
<dbReference type="InterPro" id="IPR002347">
    <property type="entry name" value="SDR_fam"/>
</dbReference>
<dbReference type="OrthoDB" id="3542748at2"/>
<comment type="similarity">
    <text evidence="2 7">Belongs to the short-chain dehydrogenases/reductases (SDR) family.</text>
</comment>
<dbReference type="AlphaFoldDB" id="A0A5S9PNI7"/>
<organism evidence="8 9">
    <name type="scientific">Mycolicibacterium vanbaalenii</name>
    <name type="common">Mycobacterium vanbaalenii</name>
    <dbReference type="NCBI Taxonomy" id="110539"/>
    <lineage>
        <taxon>Bacteria</taxon>
        <taxon>Bacillati</taxon>
        <taxon>Actinomycetota</taxon>
        <taxon>Actinomycetes</taxon>
        <taxon>Mycobacteriales</taxon>
        <taxon>Mycobacteriaceae</taxon>
        <taxon>Mycolicibacterium</taxon>
    </lineage>
</organism>
<dbReference type="Gene3D" id="3.40.50.720">
    <property type="entry name" value="NAD(P)-binding Rossmann-like Domain"/>
    <property type="match status" value="1"/>
</dbReference>
<comment type="catalytic activity">
    <reaction evidence="6">
        <text>a (3R)-hydroxyacyl-[ACP] + NADP(+) = a 3-oxoacyl-[ACP] + NADPH + H(+)</text>
        <dbReference type="Rhea" id="RHEA:17397"/>
        <dbReference type="Rhea" id="RHEA-COMP:9916"/>
        <dbReference type="Rhea" id="RHEA-COMP:9945"/>
        <dbReference type="ChEBI" id="CHEBI:15378"/>
        <dbReference type="ChEBI" id="CHEBI:57783"/>
        <dbReference type="ChEBI" id="CHEBI:58349"/>
        <dbReference type="ChEBI" id="CHEBI:78776"/>
        <dbReference type="ChEBI" id="CHEBI:78827"/>
        <dbReference type="EC" id="1.1.1.100"/>
    </reaction>
    <physiologicalReaction direction="right-to-left" evidence="6">
        <dbReference type="Rhea" id="RHEA:17399"/>
    </physiologicalReaction>
</comment>
<dbReference type="PANTHER" id="PTHR42879:SF2">
    <property type="entry name" value="3-OXOACYL-[ACYL-CARRIER-PROTEIN] REDUCTASE FABG"/>
    <property type="match status" value="1"/>
</dbReference>
<dbReference type="SUPFAM" id="SSF51735">
    <property type="entry name" value="NAD(P)-binding Rossmann-fold domains"/>
    <property type="match status" value="1"/>
</dbReference>
<keyword evidence="3" id="KW-0964">Secreted</keyword>
<keyword evidence="4 8" id="KW-0560">Oxidoreductase</keyword>
<dbReference type="CDD" id="cd05233">
    <property type="entry name" value="SDR_c"/>
    <property type="match status" value="1"/>
</dbReference>
<dbReference type="Proteomes" id="UP000430146">
    <property type="component" value="Unassembled WGS sequence"/>
</dbReference>
<protein>
    <recommendedName>
        <fullName evidence="5">3-oxoacyl-[acyl-carrier-protein] reductase MabA</fullName>
    </recommendedName>
</protein>
<dbReference type="InterPro" id="IPR050259">
    <property type="entry name" value="SDR"/>
</dbReference>
<name>A0A5S9PNI7_MYCVN</name>
<evidence type="ECO:0000256" key="7">
    <source>
        <dbReference type="RuleBase" id="RU000363"/>
    </source>
</evidence>
<evidence type="ECO:0000256" key="4">
    <source>
        <dbReference type="ARBA" id="ARBA00023002"/>
    </source>
</evidence>
<dbReference type="FunFam" id="3.40.50.720:FF:000084">
    <property type="entry name" value="Short-chain dehydrogenase reductase"/>
    <property type="match status" value="1"/>
</dbReference>
<dbReference type="PRINTS" id="PR00080">
    <property type="entry name" value="SDRFAMILY"/>
</dbReference>
<evidence type="ECO:0000313" key="9">
    <source>
        <dbReference type="Proteomes" id="UP000430146"/>
    </source>
</evidence>
<dbReference type="GO" id="GO:0032787">
    <property type="term" value="P:monocarboxylic acid metabolic process"/>
    <property type="evidence" value="ECO:0007669"/>
    <property type="project" value="UniProtKB-ARBA"/>
</dbReference>
<evidence type="ECO:0000256" key="6">
    <source>
        <dbReference type="ARBA" id="ARBA00047400"/>
    </source>
</evidence>
<accession>A0A5S9PNI7</accession>
<evidence type="ECO:0000256" key="1">
    <source>
        <dbReference type="ARBA" id="ARBA00004191"/>
    </source>
</evidence>